<feature type="transmembrane region" description="Helical" evidence="2">
    <location>
        <begin position="70"/>
        <end position="100"/>
    </location>
</feature>
<gene>
    <name evidence="3" type="ORF">SAMN06295973_0376</name>
</gene>
<feature type="region of interest" description="Disordered" evidence="1">
    <location>
        <begin position="1"/>
        <end position="31"/>
    </location>
</feature>
<feature type="transmembrane region" description="Helical" evidence="2">
    <location>
        <begin position="37"/>
        <end position="58"/>
    </location>
</feature>
<dbReference type="Proteomes" id="UP000190827">
    <property type="component" value="Unassembled WGS sequence"/>
</dbReference>
<organism evidence="3 4">
    <name type="scientific">Plantibacter cousiniae</name>
    <name type="common">nom. nud.</name>
    <dbReference type="NCBI Taxonomy" id="199709"/>
    <lineage>
        <taxon>Bacteria</taxon>
        <taxon>Bacillati</taxon>
        <taxon>Actinomycetota</taxon>
        <taxon>Actinomycetes</taxon>
        <taxon>Micrococcales</taxon>
        <taxon>Microbacteriaceae</taxon>
        <taxon>Plantibacter</taxon>
    </lineage>
</organism>
<name>A0ABY1LGJ5_9MICO</name>
<evidence type="ECO:0000313" key="4">
    <source>
        <dbReference type="Proteomes" id="UP000190827"/>
    </source>
</evidence>
<keyword evidence="2" id="KW-0812">Transmembrane</keyword>
<evidence type="ECO:0000256" key="2">
    <source>
        <dbReference type="SAM" id="Phobius"/>
    </source>
</evidence>
<evidence type="ECO:0000256" key="1">
    <source>
        <dbReference type="SAM" id="MobiDB-lite"/>
    </source>
</evidence>
<dbReference type="RefSeq" id="WP_079704462.1">
    <property type="nucleotide sequence ID" value="NZ_FUZO01000001.1"/>
</dbReference>
<keyword evidence="2" id="KW-0472">Membrane</keyword>
<keyword evidence="2" id="KW-1133">Transmembrane helix</keyword>
<feature type="compositionally biased region" description="Low complexity" evidence="1">
    <location>
        <begin position="7"/>
        <end position="24"/>
    </location>
</feature>
<proteinExistence type="predicted"/>
<accession>A0ABY1LGJ5</accession>
<comment type="caution">
    <text evidence="3">The sequence shown here is derived from an EMBL/GenBank/DDBJ whole genome shotgun (WGS) entry which is preliminary data.</text>
</comment>
<protein>
    <recommendedName>
        <fullName evidence="5">DUF4190 domain-containing protein</fullName>
    </recommendedName>
</protein>
<evidence type="ECO:0008006" key="5">
    <source>
        <dbReference type="Google" id="ProtNLM"/>
    </source>
</evidence>
<dbReference type="EMBL" id="FUZO01000001">
    <property type="protein sequence ID" value="SKC38238.1"/>
    <property type="molecule type" value="Genomic_DNA"/>
</dbReference>
<sequence>MSGGQQPGQQPEQEPVQPGEPETPSQWSVEEWGSSPFGWFVGAGIGVLVAVLCFTPIWDEVAGRSTGRRAGFGALLGTIGPFGVAAIALAVAVVFVVVGVRKRRADDRG</sequence>
<reference evidence="3 4" key="1">
    <citation type="submission" date="2017-02" db="EMBL/GenBank/DDBJ databases">
        <authorList>
            <person name="Varghese N."/>
            <person name="Submissions S."/>
        </authorList>
    </citation>
    <scope>NUCLEOTIDE SEQUENCE [LARGE SCALE GENOMIC DNA]</scope>
    <source>
        <strain evidence="3 4">VKM Ac-1787</strain>
    </source>
</reference>
<keyword evidence="4" id="KW-1185">Reference proteome</keyword>
<evidence type="ECO:0000313" key="3">
    <source>
        <dbReference type="EMBL" id="SKC38238.1"/>
    </source>
</evidence>